<dbReference type="GO" id="GO:0055085">
    <property type="term" value="P:transmembrane transport"/>
    <property type="evidence" value="ECO:0007669"/>
    <property type="project" value="InterPro"/>
</dbReference>
<comment type="subcellular location">
    <subcellularLocation>
        <location evidence="6">Cell membrane</location>
        <topology evidence="6">Multi-pass membrane protein</topology>
    </subcellularLocation>
    <subcellularLocation>
        <location evidence="1">Membrane</location>
        <topology evidence="1">Multi-pass membrane protein</topology>
    </subcellularLocation>
</comment>
<proteinExistence type="inferred from homology"/>
<evidence type="ECO:0000256" key="3">
    <source>
        <dbReference type="ARBA" id="ARBA00022692"/>
    </source>
</evidence>
<feature type="transmembrane region" description="Helical" evidence="7">
    <location>
        <begin position="98"/>
        <end position="121"/>
    </location>
</feature>
<accession>A0A2P8HFJ7</accession>
<feature type="transmembrane region" description="Helical" evidence="7">
    <location>
        <begin position="180"/>
        <end position="197"/>
    </location>
</feature>
<protein>
    <submittedName>
        <fullName evidence="8">Zinc transport system permease protein</fullName>
    </submittedName>
</protein>
<dbReference type="SUPFAM" id="SSF81345">
    <property type="entry name" value="ABC transporter involved in vitamin B12 uptake, BtuC"/>
    <property type="match status" value="1"/>
</dbReference>
<reference evidence="8 9" key="1">
    <citation type="submission" date="2018-03" db="EMBL/GenBank/DDBJ databases">
        <title>Genomic Encyclopedia of Type Strains, Phase III (KMG-III): the genomes of soil and plant-associated and newly described type strains.</title>
        <authorList>
            <person name="Whitman W."/>
        </authorList>
    </citation>
    <scope>NUCLEOTIDE SEQUENCE [LARGE SCALE GENOMIC DNA]</scope>
    <source>
        <strain evidence="8 9">CGMCC 1.07653</strain>
    </source>
</reference>
<dbReference type="OrthoDB" id="9798540at2"/>
<dbReference type="PANTHER" id="PTHR30477">
    <property type="entry name" value="ABC-TRANSPORTER METAL-BINDING PROTEIN"/>
    <property type="match status" value="1"/>
</dbReference>
<dbReference type="GO" id="GO:0043190">
    <property type="term" value="C:ATP-binding cassette (ABC) transporter complex"/>
    <property type="evidence" value="ECO:0007669"/>
    <property type="project" value="InterPro"/>
</dbReference>
<keyword evidence="6" id="KW-0813">Transport</keyword>
<feature type="transmembrane region" description="Helical" evidence="7">
    <location>
        <begin position="64"/>
        <end position="86"/>
    </location>
</feature>
<feature type="transmembrane region" description="Helical" evidence="7">
    <location>
        <begin position="228"/>
        <end position="247"/>
    </location>
</feature>
<dbReference type="Proteomes" id="UP000242310">
    <property type="component" value="Unassembled WGS sequence"/>
</dbReference>
<dbReference type="Pfam" id="PF00950">
    <property type="entry name" value="ABC-3"/>
    <property type="match status" value="1"/>
</dbReference>
<evidence type="ECO:0000313" key="8">
    <source>
        <dbReference type="EMBL" id="PSL44999.1"/>
    </source>
</evidence>
<evidence type="ECO:0000256" key="4">
    <source>
        <dbReference type="ARBA" id="ARBA00022989"/>
    </source>
</evidence>
<evidence type="ECO:0000313" key="9">
    <source>
        <dbReference type="Proteomes" id="UP000242310"/>
    </source>
</evidence>
<keyword evidence="4 7" id="KW-1133">Transmembrane helix</keyword>
<gene>
    <name evidence="8" type="ORF">B0H94_1073</name>
</gene>
<dbReference type="AlphaFoldDB" id="A0A2P8HFJ7"/>
<keyword evidence="5 7" id="KW-0472">Membrane</keyword>
<organism evidence="8 9">
    <name type="scientific">Salsuginibacillus halophilus</name>
    <dbReference type="NCBI Taxonomy" id="517424"/>
    <lineage>
        <taxon>Bacteria</taxon>
        <taxon>Bacillati</taxon>
        <taxon>Bacillota</taxon>
        <taxon>Bacilli</taxon>
        <taxon>Bacillales</taxon>
        <taxon>Bacillaceae</taxon>
        <taxon>Salsuginibacillus</taxon>
    </lineage>
</organism>
<name>A0A2P8HFJ7_9BACI</name>
<evidence type="ECO:0000256" key="5">
    <source>
        <dbReference type="ARBA" id="ARBA00023136"/>
    </source>
</evidence>
<keyword evidence="3 6" id="KW-0812">Transmembrane</keyword>
<comment type="similarity">
    <text evidence="2 6">Belongs to the ABC-3 integral membrane protein family.</text>
</comment>
<feature type="transmembrane region" description="Helical" evidence="7">
    <location>
        <begin position="253"/>
        <end position="275"/>
    </location>
</feature>
<feature type="transmembrane region" description="Helical" evidence="7">
    <location>
        <begin position="12"/>
        <end position="34"/>
    </location>
</feature>
<feature type="transmembrane region" description="Helical" evidence="7">
    <location>
        <begin position="39"/>
        <end position="58"/>
    </location>
</feature>
<evidence type="ECO:0000256" key="1">
    <source>
        <dbReference type="ARBA" id="ARBA00004141"/>
    </source>
</evidence>
<dbReference type="PANTHER" id="PTHR30477:SF22">
    <property type="entry name" value="METAL ABC TRANSPORTER PERMEASE"/>
    <property type="match status" value="1"/>
</dbReference>
<dbReference type="InterPro" id="IPR037294">
    <property type="entry name" value="ABC_BtuC-like"/>
</dbReference>
<evidence type="ECO:0000256" key="6">
    <source>
        <dbReference type="RuleBase" id="RU003943"/>
    </source>
</evidence>
<dbReference type="RefSeq" id="WP_106588651.1">
    <property type="nucleotide sequence ID" value="NZ_PYAV01000007.1"/>
</dbReference>
<dbReference type="CDD" id="cd06550">
    <property type="entry name" value="TM_ABC_iron-siderophores_like"/>
    <property type="match status" value="1"/>
</dbReference>
<dbReference type="GO" id="GO:0010043">
    <property type="term" value="P:response to zinc ion"/>
    <property type="evidence" value="ECO:0007669"/>
    <property type="project" value="TreeGrafter"/>
</dbReference>
<keyword evidence="9" id="KW-1185">Reference proteome</keyword>
<dbReference type="EMBL" id="PYAV01000007">
    <property type="protein sequence ID" value="PSL44999.1"/>
    <property type="molecule type" value="Genomic_DNA"/>
</dbReference>
<evidence type="ECO:0000256" key="2">
    <source>
        <dbReference type="ARBA" id="ARBA00008034"/>
    </source>
</evidence>
<sequence length="291" mass="31930">MIEAFFRFDFLQYALFTGLMIGFLAPVLGVFLVVKRMSLIADALSHITLTGIAFHMLLARYNPTIAAVTPLYLGLAFSVSGALFIEWLRRMYTSFKELAIPIVLSGGIGLGVVFISLADGFTTDLFNYLFGSVVAVTIQDVRLIAIITIVVTVLLTLFYKELFYLSFDEEHAAVAGLPRQWLHLLFIVMVALVITASMRIVGILLVSALMSLPVAAAMQWAKSFKQMFVYAVLIGEVSVVTGLIFAFQLDWSAGGTIVLVAVGLLLLSMAGRRLLTKVAVQMNNRRTTSVE</sequence>
<evidence type="ECO:0000256" key="7">
    <source>
        <dbReference type="SAM" id="Phobius"/>
    </source>
</evidence>
<dbReference type="InterPro" id="IPR001626">
    <property type="entry name" value="ABC_TroCD"/>
</dbReference>
<feature type="transmembrane region" description="Helical" evidence="7">
    <location>
        <begin position="141"/>
        <end position="159"/>
    </location>
</feature>
<dbReference type="Gene3D" id="1.10.3470.10">
    <property type="entry name" value="ABC transporter involved in vitamin B12 uptake, BtuC"/>
    <property type="match status" value="1"/>
</dbReference>
<comment type="caution">
    <text evidence="8">The sequence shown here is derived from an EMBL/GenBank/DDBJ whole genome shotgun (WGS) entry which is preliminary data.</text>
</comment>